<evidence type="ECO:0008006" key="3">
    <source>
        <dbReference type="Google" id="ProtNLM"/>
    </source>
</evidence>
<sequence length="288" mass="32790">MNRRESFKLLGVLGLVSLIPVKTLGAILKSGGDVCKEAWASLGKFTRTRYQFRYIEPISNLPKVFIYGDSVSIGYTEYVRASLKNKACVYRLHTNGQSSDYFIPRMEALRKKMFEPFLKGGWDFEWDVIHFNVGLHDLKYLSGNKLDKEKGTQVSTLEEYEENLHKIIKYLKTTYPKAKLIFATTTPVPEGAEGRFAGDSIKYNKVALKVMNQYPEVIVNDLFTFSKPVLEEHGVKKGDVHYNPEGSRLQGIKVAKEIAASLHIDTVECPSSEIIVEQFKEYESKNKK</sequence>
<evidence type="ECO:0000313" key="1">
    <source>
        <dbReference type="EMBL" id="ANW96112.1"/>
    </source>
</evidence>
<name>A0A1B1Y5Q2_9FLAO</name>
<keyword evidence="2" id="KW-1185">Reference proteome</keyword>
<dbReference type="GO" id="GO:0016788">
    <property type="term" value="F:hydrolase activity, acting on ester bonds"/>
    <property type="evidence" value="ECO:0007669"/>
    <property type="project" value="UniProtKB-ARBA"/>
</dbReference>
<dbReference type="InterPro" id="IPR036514">
    <property type="entry name" value="SGNH_hydro_sf"/>
</dbReference>
<organism evidence="1 2">
    <name type="scientific">Wenyingzhuangia fucanilytica</name>
    <dbReference type="NCBI Taxonomy" id="1790137"/>
    <lineage>
        <taxon>Bacteria</taxon>
        <taxon>Pseudomonadati</taxon>
        <taxon>Bacteroidota</taxon>
        <taxon>Flavobacteriia</taxon>
        <taxon>Flavobacteriales</taxon>
        <taxon>Flavobacteriaceae</taxon>
        <taxon>Wenyingzhuangia</taxon>
    </lineage>
</organism>
<dbReference type="SUPFAM" id="SSF52266">
    <property type="entry name" value="SGNH hydrolase"/>
    <property type="match status" value="1"/>
</dbReference>
<reference evidence="1 2" key="1">
    <citation type="submission" date="2016-02" db="EMBL/GenBank/DDBJ databases">
        <authorList>
            <person name="Wen L."/>
            <person name="He K."/>
            <person name="Yang H."/>
        </authorList>
    </citation>
    <scope>NUCLEOTIDE SEQUENCE [LARGE SCALE GENOMIC DNA]</scope>
    <source>
        <strain evidence="1 2">CZ1127</strain>
    </source>
</reference>
<dbReference type="STRING" id="1790137.AXE80_07405"/>
<gene>
    <name evidence="1" type="ORF">AXE80_07405</name>
</gene>
<dbReference type="EMBL" id="CP014224">
    <property type="protein sequence ID" value="ANW96112.1"/>
    <property type="molecule type" value="Genomic_DNA"/>
</dbReference>
<dbReference type="CDD" id="cd00229">
    <property type="entry name" value="SGNH_hydrolase"/>
    <property type="match status" value="1"/>
</dbReference>
<dbReference type="OrthoDB" id="978055at2"/>
<accession>A0A1B1Y5Q2</accession>
<protein>
    <recommendedName>
        <fullName evidence="3">SGNH hydrolase-type esterase domain-containing protein</fullName>
    </recommendedName>
</protein>
<dbReference type="AlphaFoldDB" id="A0A1B1Y5Q2"/>
<dbReference type="KEGG" id="wfu:AXE80_07405"/>
<evidence type="ECO:0000313" key="2">
    <source>
        <dbReference type="Proteomes" id="UP000092967"/>
    </source>
</evidence>
<dbReference type="Gene3D" id="3.40.50.1110">
    <property type="entry name" value="SGNH hydrolase"/>
    <property type="match status" value="1"/>
</dbReference>
<proteinExistence type="predicted"/>
<dbReference type="Proteomes" id="UP000092967">
    <property type="component" value="Chromosome"/>
</dbReference>
<dbReference type="RefSeq" id="WP_068825905.1">
    <property type="nucleotide sequence ID" value="NZ_CP014224.1"/>
</dbReference>